<dbReference type="Proteomes" id="UP000543379">
    <property type="component" value="Unassembled WGS sequence"/>
</dbReference>
<dbReference type="RefSeq" id="WP_185383050.1">
    <property type="nucleotide sequence ID" value="NZ_JAAROV010000008.1"/>
</dbReference>
<protein>
    <submittedName>
        <fullName evidence="2">Uncharacterized protein</fullName>
    </submittedName>
</protein>
<dbReference type="AlphaFoldDB" id="A0A841Y350"/>
<organism evidence="2 3">
    <name type="scientific">Listeria booriae</name>
    <dbReference type="NCBI Taxonomy" id="1552123"/>
    <lineage>
        <taxon>Bacteria</taxon>
        <taxon>Bacillati</taxon>
        <taxon>Bacillota</taxon>
        <taxon>Bacilli</taxon>
        <taxon>Bacillales</taxon>
        <taxon>Listeriaceae</taxon>
        <taxon>Listeria</taxon>
    </lineage>
</organism>
<evidence type="ECO:0000256" key="1">
    <source>
        <dbReference type="SAM" id="Phobius"/>
    </source>
</evidence>
<gene>
    <name evidence="2" type="ORF">HB811_16855</name>
</gene>
<accession>A0A841Y350</accession>
<comment type="caution">
    <text evidence="2">The sequence shown here is derived from an EMBL/GenBank/DDBJ whole genome shotgun (WGS) entry which is preliminary data.</text>
</comment>
<reference evidence="2 3" key="1">
    <citation type="submission" date="2020-03" db="EMBL/GenBank/DDBJ databases">
        <title>Soil Listeria distribution.</title>
        <authorList>
            <person name="Liao J."/>
            <person name="Wiedmann M."/>
        </authorList>
    </citation>
    <scope>NUCLEOTIDE SEQUENCE [LARGE SCALE GENOMIC DNA]</scope>
    <source>
        <strain evidence="2 3">FSL L7-1816</strain>
    </source>
</reference>
<keyword evidence="1" id="KW-0812">Transmembrane</keyword>
<feature type="transmembrane region" description="Helical" evidence="1">
    <location>
        <begin position="53"/>
        <end position="72"/>
    </location>
</feature>
<sequence>MSYEKYIEVVDLAEKHLNTWFFWMGILTVIMVILILVIAFSSKMSFSQVTLPVLFVTVLMFMVPLFLQYFSYVSAKNEASITLAASQSREWQVKEKGDLASLGNASDTVMSGVFFLGIGKVSSKQESYYAFAKKTDQGIQVKRTDEAFKTIRFSDIYIQEKAAESPHYALEVYRYKDKRVEKVIGSSPDDEKSRLIFVVPEKTVQQDFHVDATNGMKKARGKDLGKQ</sequence>
<proteinExistence type="predicted"/>
<evidence type="ECO:0000313" key="3">
    <source>
        <dbReference type="Proteomes" id="UP000543379"/>
    </source>
</evidence>
<evidence type="ECO:0000313" key="2">
    <source>
        <dbReference type="EMBL" id="MBC1318450.1"/>
    </source>
</evidence>
<name>A0A841Y350_9LIST</name>
<dbReference type="EMBL" id="JAAROV010000008">
    <property type="protein sequence ID" value="MBC1318450.1"/>
    <property type="molecule type" value="Genomic_DNA"/>
</dbReference>
<feature type="transmembrane region" description="Helical" evidence="1">
    <location>
        <begin position="20"/>
        <end position="41"/>
    </location>
</feature>
<keyword evidence="1" id="KW-0472">Membrane</keyword>
<keyword evidence="1" id="KW-1133">Transmembrane helix</keyword>